<dbReference type="Proteomes" id="UP000532373">
    <property type="component" value="Unassembled WGS sequence"/>
</dbReference>
<dbReference type="EMBL" id="JACHGI010000014">
    <property type="protein sequence ID" value="MBB6469178.1"/>
    <property type="molecule type" value="Genomic_DNA"/>
</dbReference>
<organism evidence="7 8">
    <name type="scientific">Aminobacter carboxidus</name>
    <dbReference type="NCBI Taxonomy" id="376165"/>
    <lineage>
        <taxon>Bacteria</taxon>
        <taxon>Pseudomonadati</taxon>
        <taxon>Pseudomonadota</taxon>
        <taxon>Alphaproteobacteria</taxon>
        <taxon>Hyphomicrobiales</taxon>
        <taxon>Phyllobacteriaceae</taxon>
        <taxon>Aminobacter</taxon>
    </lineage>
</organism>
<evidence type="ECO:0000256" key="1">
    <source>
        <dbReference type="ARBA" id="ARBA00004141"/>
    </source>
</evidence>
<gene>
    <name evidence="7" type="ORF">HNQ96_005067</name>
</gene>
<comment type="subcellular location">
    <subcellularLocation>
        <location evidence="1">Membrane</location>
        <topology evidence="1">Multi-pass membrane protein</topology>
    </subcellularLocation>
</comment>
<comment type="caution">
    <text evidence="7">The sequence shown here is derived from an EMBL/GenBank/DDBJ whole genome shotgun (WGS) entry which is preliminary data.</text>
</comment>
<evidence type="ECO:0000256" key="6">
    <source>
        <dbReference type="SAM" id="Phobius"/>
    </source>
</evidence>
<keyword evidence="4 6" id="KW-1133">Transmembrane helix</keyword>
<feature type="transmembrane region" description="Helical" evidence="6">
    <location>
        <begin position="200"/>
        <end position="221"/>
    </location>
</feature>
<keyword evidence="5 6" id="KW-0472">Membrane</keyword>
<feature type="transmembrane region" description="Helical" evidence="6">
    <location>
        <begin position="242"/>
        <end position="259"/>
    </location>
</feature>
<feature type="transmembrane region" description="Helical" evidence="6">
    <location>
        <begin position="265"/>
        <end position="285"/>
    </location>
</feature>
<evidence type="ECO:0000313" key="7">
    <source>
        <dbReference type="EMBL" id="MBB6469178.1"/>
    </source>
</evidence>
<dbReference type="GO" id="GO:0016020">
    <property type="term" value="C:membrane"/>
    <property type="evidence" value="ECO:0007669"/>
    <property type="project" value="UniProtKB-SubCell"/>
</dbReference>
<feature type="transmembrane region" description="Helical" evidence="6">
    <location>
        <begin position="143"/>
        <end position="164"/>
    </location>
</feature>
<feature type="transmembrane region" description="Helical" evidence="6">
    <location>
        <begin position="39"/>
        <end position="59"/>
    </location>
</feature>
<dbReference type="GO" id="GO:0030255">
    <property type="term" value="P:protein secretion by the type IV secretion system"/>
    <property type="evidence" value="ECO:0007669"/>
    <property type="project" value="InterPro"/>
</dbReference>
<comment type="similarity">
    <text evidence="2">Belongs to the TrbL/VirB6 family.</text>
</comment>
<dbReference type="AlphaFoldDB" id="A0A8E2BEK9"/>
<accession>A0A8E2BEK9</accession>
<proteinExistence type="inferred from homology"/>
<dbReference type="Pfam" id="PF04610">
    <property type="entry name" value="TrbL"/>
    <property type="match status" value="1"/>
</dbReference>
<feature type="transmembrane region" description="Helical" evidence="6">
    <location>
        <begin position="171"/>
        <end position="188"/>
    </location>
</feature>
<keyword evidence="3 6" id="KW-0812">Transmembrane</keyword>
<feature type="transmembrane region" description="Helical" evidence="6">
    <location>
        <begin position="71"/>
        <end position="90"/>
    </location>
</feature>
<dbReference type="RefSeq" id="WP_184772317.1">
    <property type="nucleotide sequence ID" value="NZ_JACHGI010000014.1"/>
</dbReference>
<evidence type="ECO:0000256" key="5">
    <source>
        <dbReference type="ARBA" id="ARBA00023136"/>
    </source>
</evidence>
<reference evidence="7 8" key="1">
    <citation type="submission" date="2020-08" db="EMBL/GenBank/DDBJ databases">
        <title>Genomic Encyclopedia of Type Strains, Phase IV (KMG-IV): sequencing the most valuable type-strain genomes for metagenomic binning, comparative biology and taxonomic classification.</title>
        <authorList>
            <person name="Goeker M."/>
        </authorList>
    </citation>
    <scope>NUCLEOTIDE SEQUENCE [LARGE SCALE GENOMIC DNA]</scope>
    <source>
        <strain evidence="7 8">DSM 17454</strain>
    </source>
</reference>
<protein>
    <submittedName>
        <fullName evidence="7">Type IV secretion system protein VirB6</fullName>
    </submittedName>
</protein>
<evidence type="ECO:0000256" key="4">
    <source>
        <dbReference type="ARBA" id="ARBA00022989"/>
    </source>
</evidence>
<name>A0A8E2BEK9_9HYPH</name>
<evidence type="ECO:0000313" key="8">
    <source>
        <dbReference type="Proteomes" id="UP000532373"/>
    </source>
</evidence>
<evidence type="ECO:0000256" key="2">
    <source>
        <dbReference type="ARBA" id="ARBA00007802"/>
    </source>
</evidence>
<dbReference type="InterPro" id="IPR007688">
    <property type="entry name" value="Conjugal_tfr_TrbL/VirB6"/>
</dbReference>
<evidence type="ECO:0000256" key="3">
    <source>
        <dbReference type="ARBA" id="ARBA00022692"/>
    </source>
</evidence>
<sequence length="349" mass="36859">MEDFLGELLDRIEASGANFSEQAYGVVGSEVMPLLEVVAVIYVAWYAVQLLVGSARIGVGEVVGRVVRMMLILALVSQWEHFNTFFYAWLNDTPEDVGRAILAASSTGITEPTNGLSMIWKTANDAASAFAEQSGYFAVLPSLIGFLIMACTAIFMAVALAILILAKVAMWVLIGTAPIFIACMLFEQTRSYGIGWFNQVVIYALIPLFIYVIAAFLIAAMDPELTAIEAAAKSRTLKLSDIAAFVLLCAAGAFILLQIQAIAQGIAGGIAAGVGQMGYGIARIAGIRVPRATVRGGIAAGRAGYRLVGWYRARGEKAPDDSPAPPVGGGGKGAALAMQNRISANSTPR</sequence>